<comment type="pathway">
    <text evidence="2">Porphyrin-containing compound metabolism; protoporphyrin-IX biosynthesis; 5-aminolevulinate from glycine: step 1/1.</text>
</comment>
<evidence type="ECO:0000256" key="8">
    <source>
        <dbReference type="ARBA" id="ARBA00022898"/>
    </source>
</evidence>
<evidence type="ECO:0000256" key="12">
    <source>
        <dbReference type="ARBA" id="ARBA00031691"/>
    </source>
</evidence>
<organism evidence="18 19">
    <name type="scientific">Microvirga makkahensis</name>
    <dbReference type="NCBI Taxonomy" id="1128670"/>
    <lineage>
        <taxon>Bacteria</taxon>
        <taxon>Pseudomonadati</taxon>
        <taxon>Pseudomonadota</taxon>
        <taxon>Alphaproteobacteria</taxon>
        <taxon>Hyphomicrobiales</taxon>
        <taxon>Methylobacteriaceae</taxon>
        <taxon>Microvirga</taxon>
    </lineage>
</organism>
<dbReference type="SUPFAM" id="SSF53383">
    <property type="entry name" value="PLP-dependent transferases"/>
    <property type="match status" value="1"/>
</dbReference>
<dbReference type="PROSITE" id="PS00599">
    <property type="entry name" value="AA_TRANSFER_CLASS_2"/>
    <property type="match status" value="1"/>
</dbReference>
<evidence type="ECO:0000256" key="15">
    <source>
        <dbReference type="ARBA" id="ARBA00047654"/>
    </source>
</evidence>
<evidence type="ECO:0000313" key="19">
    <source>
        <dbReference type="Proteomes" id="UP000436483"/>
    </source>
</evidence>
<feature type="domain" description="Aminotransferase class I/classII large" evidence="17">
    <location>
        <begin position="1"/>
        <end position="206"/>
    </location>
</feature>
<dbReference type="PANTHER" id="PTHR13693">
    <property type="entry name" value="CLASS II AMINOTRANSFERASE/8-AMINO-7-OXONONANOATE SYNTHASE"/>
    <property type="match status" value="1"/>
</dbReference>
<dbReference type="EC" id="2.3.1.37" evidence="5"/>
<dbReference type="GO" id="GO:0030170">
    <property type="term" value="F:pyridoxal phosphate binding"/>
    <property type="evidence" value="ECO:0007669"/>
    <property type="project" value="InterPro"/>
</dbReference>
<evidence type="ECO:0000313" key="18">
    <source>
        <dbReference type="EMBL" id="MXQ13818.1"/>
    </source>
</evidence>
<dbReference type="GO" id="GO:0003870">
    <property type="term" value="F:5-aminolevulinate synthase activity"/>
    <property type="evidence" value="ECO:0007669"/>
    <property type="project" value="UniProtKB-EC"/>
</dbReference>
<keyword evidence="10 18" id="KW-0012">Acyltransferase</keyword>
<dbReference type="AlphaFoldDB" id="A0A7X3SQZ7"/>
<evidence type="ECO:0000256" key="9">
    <source>
        <dbReference type="ARBA" id="ARBA00023133"/>
    </source>
</evidence>
<dbReference type="Proteomes" id="UP000436483">
    <property type="component" value="Unassembled WGS sequence"/>
</dbReference>
<feature type="non-terminal residue" evidence="18">
    <location>
        <position position="1"/>
    </location>
</feature>
<reference evidence="18 19" key="2">
    <citation type="submission" date="2020-01" db="EMBL/GenBank/DDBJ databases">
        <title>Microvirga sp. nov., an arsenate reduction bacterium isolated from Tibet hotspring sediments.</title>
        <authorList>
            <person name="Xian W.-D."/>
            <person name="Li W.-J."/>
        </authorList>
    </citation>
    <scope>NUCLEOTIDE SEQUENCE [LARGE SCALE GENOMIC DNA]</scope>
    <source>
        <strain evidence="18 19">KCTC 23863</strain>
    </source>
</reference>
<proteinExistence type="inferred from homology"/>
<evidence type="ECO:0000256" key="16">
    <source>
        <dbReference type="RuleBase" id="RU003693"/>
    </source>
</evidence>
<dbReference type="GO" id="GO:0006782">
    <property type="term" value="P:protoporphyrinogen IX biosynthetic process"/>
    <property type="evidence" value="ECO:0007669"/>
    <property type="project" value="UniProtKB-UniPathway"/>
</dbReference>
<dbReference type="InterPro" id="IPR015422">
    <property type="entry name" value="PyrdxlP-dep_Trfase_small"/>
</dbReference>
<name>A0A7X3SQZ7_9HYPH</name>
<dbReference type="InterPro" id="IPR010961">
    <property type="entry name" value="4pyrrol_synth_NH2levulA_synth"/>
</dbReference>
<evidence type="ECO:0000256" key="10">
    <source>
        <dbReference type="ARBA" id="ARBA00023315"/>
    </source>
</evidence>
<evidence type="ECO:0000256" key="1">
    <source>
        <dbReference type="ARBA" id="ARBA00001933"/>
    </source>
</evidence>
<evidence type="ECO:0000259" key="17">
    <source>
        <dbReference type="Pfam" id="PF00155"/>
    </source>
</evidence>
<comment type="caution">
    <text evidence="18">The sequence shown here is derived from an EMBL/GenBank/DDBJ whole genome shotgun (WGS) entry which is preliminary data.</text>
</comment>
<comment type="similarity">
    <text evidence="3 16">Belongs to the class-II pyridoxal-phosphate-dependent aminotransferase family.</text>
</comment>
<dbReference type="RefSeq" id="WP_160887171.1">
    <property type="nucleotide sequence ID" value="NZ_WURB01000021.1"/>
</dbReference>
<comment type="cofactor">
    <cofactor evidence="1 16">
        <name>pyridoxal 5'-phosphate</name>
        <dbReference type="ChEBI" id="CHEBI:597326"/>
    </cofactor>
</comment>
<evidence type="ECO:0000256" key="13">
    <source>
        <dbReference type="ARBA" id="ARBA00031945"/>
    </source>
</evidence>
<evidence type="ECO:0000256" key="7">
    <source>
        <dbReference type="ARBA" id="ARBA00022679"/>
    </source>
</evidence>
<comment type="catalytic activity">
    <reaction evidence="15">
        <text>succinyl-CoA + glycine + H(+) = 5-aminolevulinate + CO2 + CoA</text>
        <dbReference type="Rhea" id="RHEA:12921"/>
        <dbReference type="ChEBI" id="CHEBI:15378"/>
        <dbReference type="ChEBI" id="CHEBI:16526"/>
        <dbReference type="ChEBI" id="CHEBI:57287"/>
        <dbReference type="ChEBI" id="CHEBI:57292"/>
        <dbReference type="ChEBI" id="CHEBI:57305"/>
        <dbReference type="ChEBI" id="CHEBI:356416"/>
        <dbReference type="EC" id="2.3.1.37"/>
    </reaction>
</comment>
<dbReference type="Gene3D" id="3.90.1150.10">
    <property type="entry name" value="Aspartate Aminotransferase, domain 1"/>
    <property type="match status" value="1"/>
</dbReference>
<dbReference type="InterPro" id="IPR004839">
    <property type="entry name" value="Aminotransferase_I/II_large"/>
</dbReference>
<dbReference type="OrthoDB" id="9807157at2"/>
<protein>
    <recommendedName>
        <fullName evidence="6">8-amino-7-oxononanoate synthase</fullName>
        <ecNumber evidence="5">2.3.1.37</ecNumber>
    </recommendedName>
    <alternativeName>
        <fullName evidence="12">5-aminolevulinic acid synthase</fullName>
    </alternativeName>
    <alternativeName>
        <fullName evidence="11">Alpha-oxoamine synthase</fullName>
    </alternativeName>
    <alternativeName>
        <fullName evidence="13">Delta-ALA synthase</fullName>
    </alternativeName>
    <alternativeName>
        <fullName evidence="14">Delta-aminolevulinate synthase</fullName>
    </alternativeName>
</protein>
<accession>A0A7X3SQZ7</accession>
<evidence type="ECO:0000256" key="2">
    <source>
        <dbReference type="ARBA" id="ARBA00005029"/>
    </source>
</evidence>
<keyword evidence="9" id="KW-0350">Heme biosynthesis</keyword>
<keyword evidence="19" id="KW-1185">Reference proteome</keyword>
<evidence type="ECO:0000256" key="14">
    <source>
        <dbReference type="ARBA" id="ARBA00032773"/>
    </source>
</evidence>
<keyword evidence="7 18" id="KW-0808">Transferase</keyword>
<dbReference type="NCBIfam" id="TIGR01821">
    <property type="entry name" value="5aminolev_synth"/>
    <property type="match status" value="1"/>
</dbReference>
<evidence type="ECO:0000256" key="5">
    <source>
        <dbReference type="ARBA" id="ARBA00013257"/>
    </source>
</evidence>
<reference evidence="18 19" key="1">
    <citation type="submission" date="2019-12" db="EMBL/GenBank/DDBJ databases">
        <authorList>
            <person name="Yuan C.-G."/>
        </authorList>
    </citation>
    <scope>NUCLEOTIDE SEQUENCE [LARGE SCALE GENOMIC DNA]</scope>
    <source>
        <strain evidence="18 19">KCTC 23863</strain>
    </source>
</reference>
<evidence type="ECO:0000256" key="6">
    <source>
        <dbReference type="ARBA" id="ARBA00016004"/>
    </source>
</evidence>
<keyword evidence="8 16" id="KW-0663">Pyridoxal phosphate</keyword>
<dbReference type="Pfam" id="PF00155">
    <property type="entry name" value="Aminotran_1_2"/>
    <property type="match status" value="1"/>
</dbReference>
<evidence type="ECO:0000256" key="3">
    <source>
        <dbReference type="ARBA" id="ARBA00008392"/>
    </source>
</evidence>
<comment type="subunit">
    <text evidence="4">Homodimer.</text>
</comment>
<dbReference type="Gene3D" id="3.40.640.10">
    <property type="entry name" value="Type I PLP-dependent aspartate aminotransferase-like (Major domain)"/>
    <property type="match status" value="1"/>
</dbReference>
<dbReference type="InterPro" id="IPR050087">
    <property type="entry name" value="AON_synthase_class-II"/>
</dbReference>
<dbReference type="InterPro" id="IPR015421">
    <property type="entry name" value="PyrdxlP-dep_Trfase_major"/>
</dbReference>
<dbReference type="UniPathway" id="UPA00251">
    <property type="reaction ID" value="UER00375"/>
</dbReference>
<evidence type="ECO:0000256" key="4">
    <source>
        <dbReference type="ARBA" id="ARBA00011738"/>
    </source>
</evidence>
<dbReference type="InterPro" id="IPR015424">
    <property type="entry name" value="PyrdxlP-dep_Trfase"/>
</dbReference>
<evidence type="ECO:0000256" key="11">
    <source>
        <dbReference type="ARBA" id="ARBA00031658"/>
    </source>
</evidence>
<dbReference type="PANTHER" id="PTHR13693:SF102">
    <property type="entry name" value="2-AMINO-3-KETOBUTYRATE COENZYME A LIGASE, MITOCHONDRIAL"/>
    <property type="match status" value="1"/>
</dbReference>
<dbReference type="EMBL" id="WURB01000021">
    <property type="protein sequence ID" value="MXQ13818.1"/>
    <property type="molecule type" value="Genomic_DNA"/>
</dbReference>
<dbReference type="InterPro" id="IPR001917">
    <property type="entry name" value="Aminotrans_II_pyridoxalP_BS"/>
</dbReference>
<sequence length="229" mass="24465">IVFESVYSMDGDVAPIRQICDLAERYNAMTYLDEVHAVGMYGPRGGGIAERDGAMHRVDVIEGTLGKAFGVMGGYLTGAKAVMDAIRSFAPGFIFTTALPPAVAAAATASIRHLKASSKERQMQQRQVARTKQVLSGLGLPIMDTATHIVPVMVGNAEACKAASDRLLEKHGIYIQPINYPTVPRGTERLRITPGPFHTDALINALGAALVEVWTALQLPLAPKVQAAE</sequence>
<gene>
    <name evidence="18" type="primary">hemA</name>
    <name evidence="18" type="ORF">GR328_20625</name>
</gene>